<dbReference type="EMBL" id="SOAZ01000026">
    <property type="protein sequence ID" value="TDT50587.1"/>
    <property type="molecule type" value="Genomic_DNA"/>
</dbReference>
<protein>
    <submittedName>
        <fullName evidence="2">Tetratricopeptide repeat protein</fullName>
    </submittedName>
</protein>
<dbReference type="OrthoDB" id="1954302at2"/>
<dbReference type="Gene3D" id="1.25.40.10">
    <property type="entry name" value="Tetratricopeptide repeat domain"/>
    <property type="match status" value="1"/>
</dbReference>
<dbReference type="PROSITE" id="PS50005">
    <property type="entry name" value="TPR"/>
    <property type="match status" value="1"/>
</dbReference>
<dbReference type="Proteomes" id="UP000295325">
    <property type="component" value="Unassembled WGS sequence"/>
</dbReference>
<dbReference type="RefSeq" id="WP_133629028.1">
    <property type="nucleotide sequence ID" value="NZ_SOAZ01000026.1"/>
</dbReference>
<evidence type="ECO:0000256" key="1">
    <source>
        <dbReference type="PROSITE-ProRule" id="PRU00339"/>
    </source>
</evidence>
<dbReference type="SUPFAM" id="SSF48452">
    <property type="entry name" value="TPR-like"/>
    <property type="match status" value="1"/>
</dbReference>
<dbReference type="Pfam" id="PF13181">
    <property type="entry name" value="TPR_8"/>
    <property type="match status" value="2"/>
</dbReference>
<keyword evidence="1" id="KW-0802">TPR repeat</keyword>
<organism evidence="2 3">
    <name type="scientific">Fonticella tunisiensis</name>
    <dbReference type="NCBI Taxonomy" id="1096341"/>
    <lineage>
        <taxon>Bacteria</taxon>
        <taxon>Bacillati</taxon>
        <taxon>Bacillota</taxon>
        <taxon>Clostridia</taxon>
        <taxon>Eubacteriales</taxon>
        <taxon>Clostridiaceae</taxon>
        <taxon>Fonticella</taxon>
    </lineage>
</organism>
<name>A0A4R7KAC5_9CLOT</name>
<proteinExistence type="predicted"/>
<dbReference type="InterPro" id="IPR019734">
    <property type="entry name" value="TPR_rpt"/>
</dbReference>
<accession>A0A4R7KAC5</accession>
<evidence type="ECO:0000313" key="3">
    <source>
        <dbReference type="Proteomes" id="UP000295325"/>
    </source>
</evidence>
<evidence type="ECO:0000313" key="2">
    <source>
        <dbReference type="EMBL" id="TDT50587.1"/>
    </source>
</evidence>
<sequence>MEYDELVLNLIRNSKYKHAKEMINKFFKDNLKKYHYYTGLCYYAEGNLPKSLIFFNLAKKYGLEHYLLYYNMAVTYMELWDFKNAEKAFTSSIRLNRNFKNSYINLAYIYYKNGDIKKAYRIMKSCISIIEDPELYSIEKFLLEFIKKVS</sequence>
<comment type="caution">
    <text evidence="2">The sequence shown here is derived from an EMBL/GenBank/DDBJ whole genome shotgun (WGS) entry which is preliminary data.</text>
</comment>
<dbReference type="AlphaFoldDB" id="A0A4R7KAC5"/>
<dbReference type="SMART" id="SM00028">
    <property type="entry name" value="TPR"/>
    <property type="match status" value="3"/>
</dbReference>
<dbReference type="InterPro" id="IPR011990">
    <property type="entry name" value="TPR-like_helical_dom_sf"/>
</dbReference>
<reference evidence="2 3" key="1">
    <citation type="submission" date="2019-03" db="EMBL/GenBank/DDBJ databases">
        <title>Genomic Encyclopedia of Type Strains, Phase IV (KMG-IV): sequencing the most valuable type-strain genomes for metagenomic binning, comparative biology and taxonomic classification.</title>
        <authorList>
            <person name="Goeker M."/>
        </authorList>
    </citation>
    <scope>NUCLEOTIDE SEQUENCE [LARGE SCALE GENOMIC DNA]</scope>
    <source>
        <strain evidence="2 3">DSM 24455</strain>
    </source>
</reference>
<keyword evidence="3" id="KW-1185">Reference proteome</keyword>
<gene>
    <name evidence="2" type="ORF">EDD71_1264</name>
</gene>
<feature type="repeat" description="TPR" evidence="1">
    <location>
        <begin position="66"/>
        <end position="99"/>
    </location>
</feature>